<keyword evidence="10" id="KW-1185">Reference proteome</keyword>
<dbReference type="InterPro" id="IPR000535">
    <property type="entry name" value="MSP_dom"/>
</dbReference>
<dbReference type="InterPro" id="IPR059041">
    <property type="entry name" value="Ig_DLEC1_1"/>
</dbReference>
<dbReference type="GO" id="GO:0005929">
    <property type="term" value="C:cilium"/>
    <property type="evidence" value="ECO:0007669"/>
    <property type="project" value="UniProtKB-SubCell"/>
</dbReference>
<dbReference type="InterPro" id="IPR058952">
    <property type="entry name" value="Ig_CFAP47"/>
</dbReference>
<evidence type="ECO:0000313" key="10">
    <source>
        <dbReference type="Proteomes" id="UP000009168"/>
    </source>
</evidence>
<dbReference type="PROSITE" id="PS50021">
    <property type="entry name" value="CH"/>
    <property type="match status" value="1"/>
</dbReference>
<evidence type="ECO:0000259" key="8">
    <source>
        <dbReference type="PROSITE" id="PS50202"/>
    </source>
</evidence>
<dbReference type="InterPro" id="IPR053879">
    <property type="entry name" value="HYDIN_VesB_CFA65-like_Ig"/>
</dbReference>
<dbReference type="GeneID" id="7845548"/>
<comment type="subcellular location">
    <subcellularLocation>
        <location evidence="1">Cell projection</location>
        <location evidence="1">Cilium</location>
    </subcellularLocation>
    <subcellularLocation>
        <location evidence="2">Cytoplasm</location>
    </subcellularLocation>
</comment>
<dbReference type="Pfam" id="PF22544">
    <property type="entry name" value="HYDIN_VesB_CFA65-like_Ig"/>
    <property type="match status" value="1"/>
</dbReference>
<dbReference type="RefSeq" id="XP_001027919.2">
    <property type="nucleotide sequence ID" value="XM_001027919.2"/>
</dbReference>
<dbReference type="EMBL" id="GG662212">
    <property type="protein sequence ID" value="EAS07677.2"/>
    <property type="molecule type" value="Genomic_DNA"/>
</dbReference>
<protein>
    <submittedName>
        <fullName evidence="9">Flagellar associated protein</fullName>
    </submittedName>
</protein>
<gene>
    <name evidence="9" type="ORF">TTHERM_00497300</name>
</gene>
<evidence type="ECO:0000313" key="9">
    <source>
        <dbReference type="EMBL" id="EAS07677.2"/>
    </source>
</evidence>
<evidence type="ECO:0000256" key="2">
    <source>
        <dbReference type="ARBA" id="ARBA00004496"/>
    </source>
</evidence>
<feature type="region of interest" description="Disordered" evidence="6">
    <location>
        <begin position="1169"/>
        <end position="1196"/>
    </location>
</feature>
<dbReference type="InterPro" id="IPR056343">
    <property type="entry name" value="CFAP47_dom"/>
</dbReference>
<dbReference type="GO" id="GO:0060271">
    <property type="term" value="P:cilium assembly"/>
    <property type="evidence" value="ECO:0007669"/>
    <property type="project" value="TreeGrafter"/>
</dbReference>
<dbReference type="eggNOG" id="ENOG502QQ4Q">
    <property type="taxonomic scope" value="Eukaryota"/>
</dbReference>
<dbReference type="Gene3D" id="1.10.418.10">
    <property type="entry name" value="Calponin-like domain"/>
    <property type="match status" value="1"/>
</dbReference>
<feature type="domain" description="Calponin-homology (CH)" evidence="7">
    <location>
        <begin position="1747"/>
        <end position="1859"/>
    </location>
</feature>
<reference evidence="10" key="1">
    <citation type="journal article" date="2006" name="PLoS Biol.">
        <title>Macronuclear genome sequence of the ciliate Tetrahymena thermophila, a model eukaryote.</title>
        <authorList>
            <person name="Eisen J.A."/>
            <person name="Coyne R.S."/>
            <person name="Wu M."/>
            <person name="Wu D."/>
            <person name="Thiagarajan M."/>
            <person name="Wortman J.R."/>
            <person name="Badger J.H."/>
            <person name="Ren Q."/>
            <person name="Amedeo P."/>
            <person name="Jones K.M."/>
            <person name="Tallon L.J."/>
            <person name="Delcher A.L."/>
            <person name="Salzberg S.L."/>
            <person name="Silva J.C."/>
            <person name="Haas B.J."/>
            <person name="Majoros W.H."/>
            <person name="Farzad M."/>
            <person name="Carlton J.M."/>
            <person name="Smith R.K. Jr."/>
            <person name="Garg J."/>
            <person name="Pearlman R.E."/>
            <person name="Karrer K.M."/>
            <person name="Sun L."/>
            <person name="Manning G."/>
            <person name="Elde N.C."/>
            <person name="Turkewitz A.P."/>
            <person name="Asai D.J."/>
            <person name="Wilkes D.E."/>
            <person name="Wang Y."/>
            <person name="Cai H."/>
            <person name="Collins K."/>
            <person name="Stewart B.A."/>
            <person name="Lee S.R."/>
            <person name="Wilamowska K."/>
            <person name="Weinberg Z."/>
            <person name="Ruzzo W.L."/>
            <person name="Wloga D."/>
            <person name="Gaertig J."/>
            <person name="Frankel J."/>
            <person name="Tsao C.-C."/>
            <person name="Gorovsky M.A."/>
            <person name="Keeling P.J."/>
            <person name="Waller R.F."/>
            <person name="Patron N.J."/>
            <person name="Cherry J.M."/>
            <person name="Stover N.A."/>
            <person name="Krieger C.J."/>
            <person name="del Toro C."/>
            <person name="Ryder H.F."/>
            <person name="Williamson S.C."/>
            <person name="Barbeau R.A."/>
            <person name="Hamilton E.P."/>
            <person name="Orias E."/>
        </authorList>
    </citation>
    <scope>NUCLEOTIDE SEQUENCE [LARGE SCALE GENOMIC DNA]</scope>
    <source>
        <strain evidence="10">SB210</strain>
    </source>
</reference>
<dbReference type="Proteomes" id="UP000009168">
    <property type="component" value="Unassembled WGS sequence"/>
</dbReference>
<dbReference type="PROSITE" id="PS50202">
    <property type="entry name" value="MSP"/>
    <property type="match status" value="2"/>
</dbReference>
<dbReference type="InterPro" id="IPR036872">
    <property type="entry name" value="CH_dom_sf"/>
</dbReference>
<sequence>MKASQFSTLKRANSAKINILEPLRQDEKNIANQMQVQQNNFMKTGFSYKQQQQRTSTSQSQRTKLLPRHNSAVTVLSKNLPPVLNFKNIVNINNAEPIQVVPTEIIFKEIKQNQTYETFVIIQSLSKQLNRIKIIQPTTVRFRVDYDQQGKIAAGLSMKLLVTFETNILDDYHDKFIVQYQNEGQLKSIEVPLHALRPQAQILFEPFINYGFIKIFENNVKTIMFKNEGKMAGKVRLKYDSMPEISCDPSNFTIQPGQELPVKVNLNSKESGIFRGKIEVINEGQSLLKYIDVNATPVEFNKFLIDDQGNSTSTFDFEETYFGEKKVIKGFLVNNTPHEQKFKVNMRIGFHSNSDEKVTLQTPIEVGMEQTEQIMKCMPERGIVKAYSQIPIQFICHSKVKYEHQIITKNYALSDQELVKRKESEEDYTYSAIFEFDGPDKKEDILPITLIGRGLCPKIKINKALLNFGECQAHDHREAMFLVENKHNLMPVDIKIPRIPCFSVDPIGATISPGVKSSFIATFQPSTVGKYKTNIYVTLINDQYKIPIQVIGESNNFLDSKFPKTRGPESLPQDFKLQSNFIDDQNPTKTLIGATSKNKGMNESSSIITMPKGIDEMEINFDKLEEIKTIKENKQKYVEMLRDNRQSRVLKEKEKIVKLRLDQMEAKLKEKGLTLFQDQNDDDNEEKDPRKTVPLDVEFELGMMETKVFPPNEMLSTQKDPLFVSKPIGKYEPMRDEQARFFNPDPNIPMRKPFPEVAKTHKEIRDVRMELTGEMLQKISIGPKIIDFGPVYVESKVVKRFCVKNDLRSSIKVQLTATAPELAGTYQKPQIIPSSDTARFDVELYSTNLNDNYTQTIKYTINDRHQFEFQVKAKIEKVKLELSKTQIKFQFADDSTNMETFETLQIKNNGNAEGHYKWDTSSKVFIVHPPSGVVPPNGGVVDTVITYRPSPLSTLKENQQGGMRQESDKLVIHVTNGIEQSVKCEGFVNEAKCIIRQQSIELGQLIVSKEETRVFQIKNTSRIPAVFRVLTEKLPENCIVTPVIGKIQPDGQIECSVKYSCREERDIKTEIQVLIRGGKILKLPFSVQTVIPNVLIKEDVFNFGQLTKDNAGHLEMSLVNKSEIPAELILDMRTEEENPDCPDGIGCLQITPLDEGDESILKSVHQDFIDEEDEEKRNENSDMDLDPDEQSIQSDESLLQASPNKKYNITIKPNQTLRFQLTFTPNDAKPYNFELPITLARFGALPGLIRNIICRGIKSQFLVQPQNIEFPRKIITTSDKDYPENFEVTFSNPERKAVTWRIDDSPFDKVKKLFSIHPTYGRIEPGQNQIIKASFDPKEPGEYEEVICLYLDGDDGPSTTPVHKIQVKGVAAFPKLMFDRREVLLPVVPLGIESKCIFRIINDGYENLKIKHQVLEELGNIKVDCRFPEGKNLNVSKNKLKVEVYFSSKKPISFTTHIEFKDDKNKGYIIPVSGTTDNSLLTIFPYMQRCKGEYKTEIDANKNTIMLLEEDAQDDQSDITTNNNISNIKKKYSASVASAKTHSSRASIRSTRSALGYSPVPKEMLEHSKDQIKNWLNFTVLQNNIQNFPDSIVEESGEQLYELLQFLVGSKSPLMETKAVFEGALNRTERSLLLYQQYDSLIRLLKQDGALLNHVRPQFLLGYNEYHAYIKTLSKDDVQTIHPNGLKISSHRYTYFQSDAWITLFYQIIKIYYLSRISIKNLKTIPNIHPDKAVIPDCYLNGSNIYSQFEGVLLRWLELNHEIINPHQPLRITSFDKELASGHLIANLIKNYVGNEATAFLSQMKPVTNTDDENFYNCDKVHHALQDINLQTPFNAVDLSKASQRETVLFLIQLFNSLPNYIPKGQPIIFSCVLGEEVTKTIELTNPSNKTIHYWVKRTGCTDFQIETNEADTIKLDPKSIYKFKVKFVSRVSQPVYGRIRFTNRRESNVAAAALVFDFKSNITGRVSSKVIDIDCPLYQKKEFTVKVENKFLTHSHGEFSVNIVHEFETKEKKDTEPNVKSKDKNAKQNQKKTQKPDELVPLETLNAVPCFFLKQADTMVIKKNNFSHLNLVFIPMLYETQKCYIIFSDPTVGEFQYEIIGAVTLPEEVIQIPETPIQPPIYVEEQRNWPIKIPFKNEAMREARKNVEYYMSLKKKKDFDPKKYTLPNISPDIINFYVDIEQPHQNIVTTSKTILLENPIRASKRKQEASKLDQSFDSKRMDGLSMISSIAPTNAQKSQLVNETLQEVEGVEKNSMYLNFNFKVPIKEYTANITLRNPEKYDIRRYKLVVTSLPKPVKAALEFTAAAKETVVQEIPIVNTTEKDWMIKINLIPNEEMNGRCFFVGNKAALTAGEQTGKSQMSSNSNQNVQQIQSIRDILVKKKGTVNIPVQFTPLWVCQAEAKLIMTNPVTNDVFEYELKGIGEEPLAIDHLVINCQARQTTKQELVIKNPNADRSVTYEVETDLVGASGPSQLTIGPNKKAVYQLLITPLLSGQYTGSITFTDTSTGEYTWWTALLNTESPPCQKKIDMITTLRKAIAFDIEITNPSNETANFEVFIEGDGLVGIPYMQIPPKSSQMYELFFLPLKVGKQQGSIAFVSDHLGEIWYELNLVAEDSQIIRLPMLKAELGKVEQHEIRLDNPSNEDVKVYTYVSNPSNFDVLPEQIVIPANDEISVYVRYMPSVLDSTQTSEIKFQTETIGRWDYLAFGMGIPPTQFEPKIVTIGLNKDFSSVILFKNPFKDQIQVNILLESEDDSVKDVLQLLTKKSGKEDNIYVPGLGVIQIPFSFTPREIRCYECKIIVSMNDKIQWKYPIQAITESYSTGILATFKTKCRVFYENEFKIQLPGITEVFGEKDTFEFEIKNLPPKLESVITKSFQVRMTKNTLSNKNDYLTFVGRFHPMKPFKTNIDFLIHRKMGGLWKFKITLESSPPNEDDIIVLSAPLDTVDTVSFRLTNRFKTFATFSAKFTPESDPEFAVTPSTGILEPYGRDGTLFTISFSPVEYGKAKSGKLVIETDEMFWSYQIKGVLPKYEPPVIATSKINNRLGIDVTTNWKHQKKNYLADNIKKTKENKISMANKDSQIALMSKTFGNTTFMKKSILSPNERQSILDGKSIVSNKNSRNPNLSIISNRFFKN</sequence>
<dbReference type="Gene3D" id="2.60.40.10">
    <property type="entry name" value="Immunoglobulins"/>
    <property type="match status" value="7"/>
</dbReference>
<feature type="domain" description="MSP" evidence="8">
    <location>
        <begin position="2926"/>
        <end position="3072"/>
    </location>
</feature>
<accession>I7LY45</accession>
<dbReference type="InterPro" id="IPR013783">
    <property type="entry name" value="Ig-like_fold"/>
</dbReference>
<dbReference type="Pfam" id="PF23277">
    <property type="entry name" value="Ig_Dlec1_1"/>
    <property type="match status" value="1"/>
</dbReference>
<proteinExistence type="predicted"/>
<evidence type="ECO:0000256" key="1">
    <source>
        <dbReference type="ARBA" id="ARBA00004138"/>
    </source>
</evidence>
<keyword evidence="4" id="KW-0969">Cilium</keyword>
<feature type="compositionally biased region" description="Basic and acidic residues" evidence="6">
    <location>
        <begin position="2013"/>
        <end position="2027"/>
    </location>
</feature>
<dbReference type="InParanoid" id="I7LY45"/>
<dbReference type="OrthoDB" id="10060824at2759"/>
<evidence type="ECO:0000256" key="4">
    <source>
        <dbReference type="ARBA" id="ARBA00023069"/>
    </source>
</evidence>
<organism evidence="9 10">
    <name type="scientific">Tetrahymena thermophila (strain SB210)</name>
    <dbReference type="NCBI Taxonomy" id="312017"/>
    <lineage>
        <taxon>Eukaryota</taxon>
        <taxon>Sar</taxon>
        <taxon>Alveolata</taxon>
        <taxon>Ciliophora</taxon>
        <taxon>Intramacronucleata</taxon>
        <taxon>Oligohymenophorea</taxon>
        <taxon>Hymenostomatida</taxon>
        <taxon>Tetrahymenina</taxon>
        <taxon>Tetrahymenidae</taxon>
        <taxon>Tetrahymena</taxon>
    </lineage>
</organism>
<dbReference type="GO" id="GO:0005737">
    <property type="term" value="C:cytoplasm"/>
    <property type="evidence" value="ECO:0007669"/>
    <property type="project" value="UniProtKB-SubCell"/>
</dbReference>
<evidence type="ECO:0000256" key="3">
    <source>
        <dbReference type="ARBA" id="ARBA00022490"/>
    </source>
</evidence>
<dbReference type="Pfam" id="PF26579">
    <property type="entry name" value="Ig_CFAP47"/>
    <property type="match status" value="1"/>
</dbReference>
<evidence type="ECO:0000256" key="5">
    <source>
        <dbReference type="ARBA" id="ARBA00023273"/>
    </source>
</evidence>
<evidence type="ECO:0000259" key="7">
    <source>
        <dbReference type="PROSITE" id="PS50021"/>
    </source>
</evidence>
<dbReference type="PANTHER" id="PTHR45912">
    <property type="entry name" value="CILIA- AND FLAGELLA-ASSOCIATED PROTEIN 47"/>
    <property type="match status" value="1"/>
</dbReference>
<keyword evidence="3" id="KW-0963">Cytoplasm</keyword>
<dbReference type="InterPro" id="IPR001715">
    <property type="entry name" value="CH_dom"/>
</dbReference>
<dbReference type="Pfam" id="PF24529">
    <property type="entry name" value="CFAP47"/>
    <property type="match status" value="1"/>
</dbReference>
<dbReference type="KEGG" id="tet:TTHERM_00497300"/>
<evidence type="ECO:0000256" key="6">
    <source>
        <dbReference type="SAM" id="MobiDB-lite"/>
    </source>
</evidence>
<name>I7LY45_TETTS</name>
<dbReference type="PANTHER" id="PTHR45912:SF3">
    <property type="entry name" value="CILIA- AND FLAGELLA-ASSOCIATED PROTEIN 47"/>
    <property type="match status" value="1"/>
</dbReference>
<feature type="region of interest" description="Disordered" evidence="6">
    <location>
        <begin position="2013"/>
        <end position="2039"/>
    </location>
</feature>
<keyword evidence="5" id="KW-0966">Cell projection</keyword>
<feature type="domain" description="MSP" evidence="8">
    <location>
        <begin position="877"/>
        <end position="1005"/>
    </location>
</feature>
<keyword evidence="9" id="KW-0282">Flagellum</keyword>